<organism evidence="11 12">
    <name type="scientific">Heyndrickxia ginsengihumi</name>
    <dbReference type="NCBI Taxonomy" id="363870"/>
    <lineage>
        <taxon>Bacteria</taxon>
        <taxon>Bacillati</taxon>
        <taxon>Bacillota</taxon>
        <taxon>Bacilli</taxon>
        <taxon>Bacillales</taxon>
        <taxon>Bacillaceae</taxon>
        <taxon>Heyndrickxia</taxon>
    </lineage>
</organism>
<dbReference type="PANTHER" id="PTHR43790:SF3">
    <property type="entry name" value="D-ALLOSE IMPORT ATP-BINDING PROTEIN ALSA-RELATED"/>
    <property type="match status" value="1"/>
</dbReference>
<keyword evidence="5" id="KW-0677">Repeat</keyword>
<evidence type="ECO:0000256" key="7">
    <source>
        <dbReference type="ARBA" id="ARBA00022840"/>
    </source>
</evidence>
<dbReference type="PROSITE" id="PS50893">
    <property type="entry name" value="ABC_TRANSPORTER_2"/>
    <property type="match status" value="2"/>
</dbReference>
<proteinExistence type="predicted"/>
<name>A0A6M0P5K3_9BACI</name>
<evidence type="ECO:0000256" key="9">
    <source>
        <dbReference type="ARBA" id="ARBA00023136"/>
    </source>
</evidence>
<keyword evidence="12" id="KW-1185">Reference proteome</keyword>
<feature type="domain" description="ABC transporter" evidence="10">
    <location>
        <begin position="9"/>
        <end position="245"/>
    </location>
</feature>
<dbReference type="PROSITE" id="PS00211">
    <property type="entry name" value="ABC_TRANSPORTER_1"/>
    <property type="match status" value="1"/>
</dbReference>
<dbReference type="InterPro" id="IPR003439">
    <property type="entry name" value="ABC_transporter-like_ATP-bd"/>
</dbReference>
<dbReference type="InterPro" id="IPR050107">
    <property type="entry name" value="ABC_carbohydrate_import_ATPase"/>
</dbReference>
<dbReference type="Pfam" id="PF00005">
    <property type="entry name" value="ABC_tran"/>
    <property type="match status" value="2"/>
</dbReference>
<evidence type="ECO:0000313" key="12">
    <source>
        <dbReference type="Proteomes" id="UP000476934"/>
    </source>
</evidence>
<keyword evidence="4" id="KW-0762">Sugar transport</keyword>
<keyword evidence="3" id="KW-1003">Cell membrane</keyword>
<dbReference type="CDD" id="cd03216">
    <property type="entry name" value="ABC_Carb_Monos_I"/>
    <property type="match status" value="1"/>
</dbReference>
<gene>
    <name evidence="11" type="ORF">G4D61_08450</name>
</gene>
<dbReference type="GO" id="GO:0005524">
    <property type="term" value="F:ATP binding"/>
    <property type="evidence" value="ECO:0007669"/>
    <property type="project" value="UniProtKB-KW"/>
</dbReference>
<comment type="caution">
    <text evidence="11">The sequence shown here is derived from an EMBL/GenBank/DDBJ whole genome shotgun (WGS) entry which is preliminary data.</text>
</comment>
<dbReference type="GO" id="GO:0005886">
    <property type="term" value="C:plasma membrane"/>
    <property type="evidence" value="ECO:0007669"/>
    <property type="project" value="UniProtKB-SubCell"/>
</dbReference>
<accession>A0A6M0P5K3</accession>
<evidence type="ECO:0000259" key="10">
    <source>
        <dbReference type="PROSITE" id="PS50893"/>
    </source>
</evidence>
<dbReference type="Gene3D" id="3.40.50.300">
    <property type="entry name" value="P-loop containing nucleotide triphosphate hydrolases"/>
    <property type="match status" value="2"/>
</dbReference>
<dbReference type="AlphaFoldDB" id="A0A6M0P5K3"/>
<dbReference type="CDD" id="cd03215">
    <property type="entry name" value="ABC_Carb_Monos_II"/>
    <property type="match status" value="1"/>
</dbReference>
<evidence type="ECO:0000256" key="6">
    <source>
        <dbReference type="ARBA" id="ARBA00022741"/>
    </source>
</evidence>
<dbReference type="FunFam" id="3.40.50.300:FF:000127">
    <property type="entry name" value="Ribose import ATP-binding protein RbsA"/>
    <property type="match status" value="1"/>
</dbReference>
<evidence type="ECO:0000256" key="8">
    <source>
        <dbReference type="ARBA" id="ARBA00022967"/>
    </source>
</evidence>
<dbReference type="Proteomes" id="UP000476934">
    <property type="component" value="Unassembled WGS sequence"/>
</dbReference>
<keyword evidence="7 11" id="KW-0067">ATP-binding</keyword>
<evidence type="ECO:0000313" key="11">
    <source>
        <dbReference type="EMBL" id="NEY19996.1"/>
    </source>
</evidence>
<keyword evidence="6" id="KW-0547">Nucleotide-binding</keyword>
<dbReference type="GO" id="GO:0016887">
    <property type="term" value="F:ATP hydrolysis activity"/>
    <property type="evidence" value="ECO:0007669"/>
    <property type="project" value="InterPro"/>
</dbReference>
<evidence type="ECO:0000256" key="4">
    <source>
        <dbReference type="ARBA" id="ARBA00022597"/>
    </source>
</evidence>
<dbReference type="RefSeq" id="WP_163173709.1">
    <property type="nucleotide sequence ID" value="NZ_JAAIWK010000011.1"/>
</dbReference>
<dbReference type="SMART" id="SM00382">
    <property type="entry name" value="AAA"/>
    <property type="match status" value="2"/>
</dbReference>
<evidence type="ECO:0000256" key="1">
    <source>
        <dbReference type="ARBA" id="ARBA00004202"/>
    </source>
</evidence>
<evidence type="ECO:0000256" key="3">
    <source>
        <dbReference type="ARBA" id="ARBA00022475"/>
    </source>
</evidence>
<keyword evidence="2" id="KW-0813">Transport</keyword>
<keyword evidence="9" id="KW-0472">Membrane</keyword>
<feature type="domain" description="ABC transporter" evidence="10">
    <location>
        <begin position="257"/>
        <end position="504"/>
    </location>
</feature>
<protein>
    <submittedName>
        <fullName evidence="11">Sugar ABC transporter ATP-binding protein</fullName>
    </submittedName>
</protein>
<keyword evidence="8" id="KW-1278">Translocase</keyword>
<dbReference type="PANTHER" id="PTHR43790">
    <property type="entry name" value="CARBOHYDRATE TRANSPORT ATP-BINDING PROTEIN MG119-RELATED"/>
    <property type="match status" value="1"/>
</dbReference>
<dbReference type="InterPro" id="IPR017871">
    <property type="entry name" value="ABC_transporter-like_CS"/>
</dbReference>
<dbReference type="SUPFAM" id="SSF52540">
    <property type="entry name" value="P-loop containing nucleoside triphosphate hydrolases"/>
    <property type="match status" value="2"/>
</dbReference>
<sequence length="512" mass="56200">MKRDDIPILEATDIVKEFPGVRALKGVNIAIYPGQVHGLVGENGAGKSTIIKILSGLYQPTSGEIRVDGTPTKFRNPLESQKSGISVISQEFQLVPQLSIVENIFLGREPRGIFGQIDWKTAKKKASEILDRIGMKVSVNQPVELLSIADQQLVEIAKALAEEARLIIMDEPTASLNAAEVERLMNLVKELRNDGTGILYVSHRLNEIFVLCDSITVFRDGQRVALKSAGEISEEELVTLMIGRKLDSESALRSTFLDEHDASPMFQVKNLTVPKFVNNISFSVRSGEILGVAGLIGSGRRELTRALYGLEDVTTGEIVIDGRSVSIKKPTHALKEKVYMLSEDRKEEGIIPHFNVMENIVLSTPPKKVRDSFIINHKKENKAYEDMKGFFNIRCFGPSQGITTLSGGNQQKALLGRALAADCKVLLFNEPTRGVDIGAKIEIYKAIKELAETGVAIIVSSSEAQELVLLVDRCIVLNNGKLVTEIPKSELNEDNIVAASLRRSSEEVISNG</sequence>
<evidence type="ECO:0000256" key="2">
    <source>
        <dbReference type="ARBA" id="ARBA00022448"/>
    </source>
</evidence>
<dbReference type="EMBL" id="JAAIWK010000011">
    <property type="protein sequence ID" value="NEY19996.1"/>
    <property type="molecule type" value="Genomic_DNA"/>
</dbReference>
<reference evidence="11 12" key="1">
    <citation type="submission" date="2020-03" db="EMBL/GenBank/DDBJ databases">
        <title>Bacillus aquiflavi sp. nov., isolated from yellow water of strong flavor Chinese baijiu in Yibin region of China.</title>
        <authorList>
            <person name="Xie J."/>
        </authorList>
    </citation>
    <scope>NUCLEOTIDE SEQUENCE [LARGE SCALE GENOMIC DNA]</scope>
    <source>
        <strain evidence="11 12">Gsoil 114</strain>
    </source>
</reference>
<comment type="subcellular location">
    <subcellularLocation>
        <location evidence="1">Cell membrane</location>
        <topology evidence="1">Peripheral membrane protein</topology>
    </subcellularLocation>
</comment>
<dbReference type="InterPro" id="IPR027417">
    <property type="entry name" value="P-loop_NTPase"/>
</dbReference>
<dbReference type="InterPro" id="IPR003593">
    <property type="entry name" value="AAA+_ATPase"/>
</dbReference>
<evidence type="ECO:0000256" key="5">
    <source>
        <dbReference type="ARBA" id="ARBA00022737"/>
    </source>
</evidence>